<dbReference type="GO" id="GO:0001228">
    <property type="term" value="F:DNA-binding transcription activator activity, RNA polymerase II-specific"/>
    <property type="evidence" value="ECO:0007669"/>
    <property type="project" value="TreeGrafter"/>
</dbReference>
<feature type="region of interest" description="Disordered" evidence="4">
    <location>
        <begin position="186"/>
        <end position="214"/>
    </location>
</feature>
<protein>
    <recommendedName>
        <fullName evidence="5">HMG box domain-containing protein</fullName>
    </recommendedName>
</protein>
<dbReference type="Proteomes" id="UP000308652">
    <property type="component" value="Unassembled WGS sequence"/>
</dbReference>
<dbReference type="Pfam" id="PF00505">
    <property type="entry name" value="HMG_box"/>
    <property type="match status" value="1"/>
</dbReference>
<evidence type="ECO:0000256" key="2">
    <source>
        <dbReference type="ARBA" id="ARBA00023163"/>
    </source>
</evidence>
<dbReference type="GO" id="GO:0000978">
    <property type="term" value="F:RNA polymerase II cis-regulatory region sequence-specific DNA binding"/>
    <property type="evidence" value="ECO:0007669"/>
    <property type="project" value="TreeGrafter"/>
</dbReference>
<sequence length="401" mass="45221">MPHFRNISRRQSSRLTRQEAVSYDEQGWEIPSTFAPSKVQQQTVDSLCTPSTMTHSANYRSLGPDRTVAKSRRRDHAHAYSLSTTYRENSVSFSSSSSYTPLPAPSEYFPSATTHTKSHARRKEEGHIPRPRNAFIFFRSQYCAQQRALFPPNHKFDQNKLSREAGAYWKGLDREAKRPFLKLAEQEKEDHQAKFPNYTYSPNDKGKKKPSALVSRSASFVGRKKSTRVQRKVASSPYPRALSEESDVCDIPRLPTPISSPSHSLGYGDDVMDTTEDVFDQFVPTIEIPPLELSPAVEKEKVPQFSIPHPYYERIDEQFGVKPYVNPTTLDTFLPPIHHYAANRSFGLEGLGLGAPTATSPPIIDFLQGADFADWSLNEVMESGIDTIFDIAGYYAVECEA</sequence>
<evidence type="ECO:0000313" key="7">
    <source>
        <dbReference type="Proteomes" id="UP000308652"/>
    </source>
</evidence>
<evidence type="ECO:0000256" key="1">
    <source>
        <dbReference type="ARBA" id="ARBA00023125"/>
    </source>
</evidence>
<dbReference type="Gene3D" id="1.10.30.10">
    <property type="entry name" value="High mobility group box domain"/>
    <property type="match status" value="1"/>
</dbReference>
<gene>
    <name evidence="6" type="ORF">BDQ12DRAFT_683892</name>
</gene>
<name>A0A5C3LZT4_9AGAR</name>
<dbReference type="GO" id="GO:0030154">
    <property type="term" value="P:cell differentiation"/>
    <property type="evidence" value="ECO:0007669"/>
    <property type="project" value="TreeGrafter"/>
</dbReference>
<dbReference type="InterPro" id="IPR036910">
    <property type="entry name" value="HMG_box_dom_sf"/>
</dbReference>
<feature type="domain" description="HMG box" evidence="5">
    <location>
        <begin position="128"/>
        <end position="199"/>
    </location>
</feature>
<dbReference type="STRING" id="68775.A0A5C3LZT4"/>
<dbReference type="SUPFAM" id="SSF47095">
    <property type="entry name" value="HMG-box"/>
    <property type="match status" value="1"/>
</dbReference>
<dbReference type="InterPro" id="IPR050140">
    <property type="entry name" value="SRY-related_HMG-box_TF-like"/>
</dbReference>
<reference evidence="6 7" key="1">
    <citation type="journal article" date="2019" name="Nat. Ecol. Evol.">
        <title>Megaphylogeny resolves global patterns of mushroom evolution.</title>
        <authorList>
            <person name="Varga T."/>
            <person name="Krizsan K."/>
            <person name="Foldi C."/>
            <person name="Dima B."/>
            <person name="Sanchez-Garcia M."/>
            <person name="Sanchez-Ramirez S."/>
            <person name="Szollosi G.J."/>
            <person name="Szarkandi J.G."/>
            <person name="Papp V."/>
            <person name="Albert L."/>
            <person name="Andreopoulos W."/>
            <person name="Angelini C."/>
            <person name="Antonin V."/>
            <person name="Barry K.W."/>
            <person name="Bougher N.L."/>
            <person name="Buchanan P."/>
            <person name="Buyck B."/>
            <person name="Bense V."/>
            <person name="Catcheside P."/>
            <person name="Chovatia M."/>
            <person name="Cooper J."/>
            <person name="Damon W."/>
            <person name="Desjardin D."/>
            <person name="Finy P."/>
            <person name="Geml J."/>
            <person name="Haridas S."/>
            <person name="Hughes K."/>
            <person name="Justo A."/>
            <person name="Karasinski D."/>
            <person name="Kautmanova I."/>
            <person name="Kiss B."/>
            <person name="Kocsube S."/>
            <person name="Kotiranta H."/>
            <person name="LaButti K.M."/>
            <person name="Lechner B.E."/>
            <person name="Liimatainen K."/>
            <person name="Lipzen A."/>
            <person name="Lukacs Z."/>
            <person name="Mihaltcheva S."/>
            <person name="Morgado L.N."/>
            <person name="Niskanen T."/>
            <person name="Noordeloos M.E."/>
            <person name="Ohm R.A."/>
            <person name="Ortiz-Santana B."/>
            <person name="Ovrebo C."/>
            <person name="Racz N."/>
            <person name="Riley R."/>
            <person name="Savchenko A."/>
            <person name="Shiryaev A."/>
            <person name="Soop K."/>
            <person name="Spirin V."/>
            <person name="Szebenyi C."/>
            <person name="Tomsovsky M."/>
            <person name="Tulloss R.E."/>
            <person name="Uehling J."/>
            <person name="Grigoriev I.V."/>
            <person name="Vagvolgyi C."/>
            <person name="Papp T."/>
            <person name="Martin F.M."/>
            <person name="Miettinen O."/>
            <person name="Hibbett D.S."/>
            <person name="Nagy L.G."/>
        </authorList>
    </citation>
    <scope>NUCLEOTIDE SEQUENCE [LARGE SCALE GENOMIC DNA]</scope>
    <source>
        <strain evidence="6 7">CBS 166.37</strain>
    </source>
</reference>
<dbReference type="EMBL" id="ML213604">
    <property type="protein sequence ID" value="TFK38057.1"/>
    <property type="molecule type" value="Genomic_DNA"/>
</dbReference>
<dbReference type="PANTHER" id="PTHR10270">
    <property type="entry name" value="SOX TRANSCRIPTION FACTOR"/>
    <property type="match status" value="1"/>
</dbReference>
<dbReference type="CDD" id="cd01389">
    <property type="entry name" value="HMG-box_ROX1-like"/>
    <property type="match status" value="1"/>
</dbReference>
<keyword evidence="1 3" id="KW-0238">DNA-binding</keyword>
<proteinExistence type="predicted"/>
<dbReference type="SMART" id="SM00398">
    <property type="entry name" value="HMG"/>
    <property type="match status" value="1"/>
</dbReference>
<evidence type="ECO:0000256" key="3">
    <source>
        <dbReference type="PROSITE-ProRule" id="PRU00267"/>
    </source>
</evidence>
<dbReference type="OrthoDB" id="6247875at2759"/>
<keyword evidence="2" id="KW-0804">Transcription</keyword>
<dbReference type="AlphaFoldDB" id="A0A5C3LZT4"/>
<keyword evidence="3" id="KW-0539">Nucleus</keyword>
<dbReference type="PANTHER" id="PTHR10270:SF161">
    <property type="entry name" value="SEX-DETERMINING REGION Y PROTEIN"/>
    <property type="match status" value="1"/>
</dbReference>
<evidence type="ECO:0000259" key="5">
    <source>
        <dbReference type="PROSITE" id="PS50118"/>
    </source>
</evidence>
<evidence type="ECO:0000256" key="4">
    <source>
        <dbReference type="SAM" id="MobiDB-lite"/>
    </source>
</evidence>
<dbReference type="GO" id="GO:0005634">
    <property type="term" value="C:nucleus"/>
    <property type="evidence" value="ECO:0007669"/>
    <property type="project" value="UniProtKB-UniRule"/>
</dbReference>
<dbReference type="GO" id="GO:0000122">
    <property type="term" value="P:negative regulation of transcription by RNA polymerase II"/>
    <property type="evidence" value="ECO:0007669"/>
    <property type="project" value="TreeGrafter"/>
</dbReference>
<organism evidence="6 7">
    <name type="scientific">Crucibulum laeve</name>
    <dbReference type="NCBI Taxonomy" id="68775"/>
    <lineage>
        <taxon>Eukaryota</taxon>
        <taxon>Fungi</taxon>
        <taxon>Dikarya</taxon>
        <taxon>Basidiomycota</taxon>
        <taxon>Agaricomycotina</taxon>
        <taxon>Agaricomycetes</taxon>
        <taxon>Agaricomycetidae</taxon>
        <taxon>Agaricales</taxon>
        <taxon>Agaricineae</taxon>
        <taxon>Nidulariaceae</taxon>
        <taxon>Crucibulum</taxon>
    </lineage>
</organism>
<keyword evidence="7" id="KW-1185">Reference proteome</keyword>
<accession>A0A5C3LZT4</accession>
<feature type="DNA-binding region" description="HMG box" evidence="3">
    <location>
        <begin position="128"/>
        <end position="199"/>
    </location>
</feature>
<dbReference type="InterPro" id="IPR009071">
    <property type="entry name" value="HMG_box_dom"/>
</dbReference>
<feature type="region of interest" description="Disordered" evidence="4">
    <location>
        <begin position="52"/>
        <end position="76"/>
    </location>
</feature>
<dbReference type="PROSITE" id="PS50118">
    <property type="entry name" value="HMG_BOX_2"/>
    <property type="match status" value="1"/>
</dbReference>
<feature type="region of interest" description="Disordered" evidence="4">
    <location>
        <begin position="106"/>
        <end position="126"/>
    </location>
</feature>
<evidence type="ECO:0000313" key="6">
    <source>
        <dbReference type="EMBL" id="TFK38057.1"/>
    </source>
</evidence>